<feature type="domain" description="DAC" evidence="12">
    <location>
        <begin position="82"/>
        <end position="241"/>
    </location>
</feature>
<dbReference type="Pfam" id="PF02457">
    <property type="entry name" value="DAC"/>
    <property type="match status" value="1"/>
</dbReference>
<evidence type="ECO:0000256" key="4">
    <source>
        <dbReference type="ARBA" id="ARBA00022692"/>
    </source>
</evidence>
<dbReference type="EC" id="2.7.7.85" evidence="10"/>
<organism evidence="13 14">
    <name type="scientific">Oceanobacillus luteolus</name>
    <dbReference type="NCBI Taxonomy" id="1274358"/>
    <lineage>
        <taxon>Bacteria</taxon>
        <taxon>Bacillati</taxon>
        <taxon>Bacillota</taxon>
        <taxon>Bacilli</taxon>
        <taxon>Bacillales</taxon>
        <taxon>Bacillaceae</taxon>
        <taxon>Oceanobacillus</taxon>
    </lineage>
</organism>
<keyword evidence="5 10" id="KW-0548">Nucleotidyltransferase</keyword>
<dbReference type="Proteomes" id="UP001597221">
    <property type="component" value="Unassembled WGS sequence"/>
</dbReference>
<evidence type="ECO:0000256" key="10">
    <source>
        <dbReference type="HAMAP-Rule" id="MF_01499"/>
    </source>
</evidence>
<dbReference type="InterPro" id="IPR003390">
    <property type="entry name" value="DNA_integrity_scan_DisA_N"/>
</dbReference>
<evidence type="ECO:0000256" key="8">
    <source>
        <dbReference type="ARBA" id="ARBA00022989"/>
    </source>
</evidence>
<feature type="region of interest" description="Disordered" evidence="11">
    <location>
        <begin position="251"/>
        <end position="272"/>
    </location>
</feature>
<dbReference type="InterPro" id="IPR014046">
    <property type="entry name" value="C-di-AMP_synthase"/>
</dbReference>
<feature type="transmembrane region" description="Helical" evidence="10">
    <location>
        <begin position="6"/>
        <end position="25"/>
    </location>
</feature>
<evidence type="ECO:0000256" key="6">
    <source>
        <dbReference type="ARBA" id="ARBA00022741"/>
    </source>
</evidence>
<dbReference type="PROSITE" id="PS51794">
    <property type="entry name" value="DAC"/>
    <property type="match status" value="1"/>
</dbReference>
<evidence type="ECO:0000259" key="12">
    <source>
        <dbReference type="PROSITE" id="PS51794"/>
    </source>
</evidence>
<dbReference type="NCBIfam" id="TIGR00159">
    <property type="entry name" value="diadenylate cyclase CdaA"/>
    <property type="match status" value="1"/>
</dbReference>
<dbReference type="Pfam" id="PF19293">
    <property type="entry name" value="CdaA_N"/>
    <property type="match status" value="1"/>
</dbReference>
<comment type="caution">
    <text evidence="13">The sequence shown here is derived from an EMBL/GenBank/DDBJ whole genome shotgun (WGS) entry which is preliminary data.</text>
</comment>
<evidence type="ECO:0000256" key="5">
    <source>
        <dbReference type="ARBA" id="ARBA00022695"/>
    </source>
</evidence>
<dbReference type="RefSeq" id="WP_251517062.1">
    <property type="nucleotide sequence ID" value="NZ_JAMBON010000046.1"/>
</dbReference>
<dbReference type="HAMAP" id="MF_01499">
    <property type="entry name" value="DacA"/>
    <property type="match status" value="1"/>
</dbReference>
<keyword evidence="8 10" id="KW-1133">Transmembrane helix</keyword>
<protein>
    <recommendedName>
        <fullName evidence="10">Diadenylate cyclase</fullName>
        <shortName evidence="10">DAC</shortName>
        <ecNumber evidence="10">2.7.7.85</ecNumber>
    </recommendedName>
    <alternativeName>
        <fullName evidence="10">Cyclic-di-AMP synthase</fullName>
        <shortName evidence="10">c-di-AMP synthase</shortName>
    </alternativeName>
</protein>
<dbReference type="SUPFAM" id="SSF143597">
    <property type="entry name" value="YojJ-like"/>
    <property type="match status" value="1"/>
</dbReference>
<proteinExistence type="inferred from homology"/>
<dbReference type="InterPro" id="IPR045585">
    <property type="entry name" value="CdaA_N"/>
</dbReference>
<keyword evidence="3 10" id="KW-0808">Transferase</keyword>
<sequence length="272" mass="30127">MLDGGFDLITILRITVDIALIWYVLYKLMMLVRGTKAVQLLKGIAVILTIWLLSIAFNLQTVRFFTNQFIEWGIIVIIILFQPELRRALEQLGRGSIFTRSAKSKEKLEDQIEAIVSSCTYMAKRRIGALISIEKETGIGDYAETGIPINGKLSHQLLTNIFTPNTPLHDGAVIIKKGKIIAAACYLPLSESPFISKELGTRHRAAMGISEVTDALTIVVSEETGAISCTVNGKLHRDLEEEALTEMLREHLSLHPTTSEKPGKKRGAKQNG</sequence>
<keyword evidence="6 10" id="KW-0547">Nucleotide-binding</keyword>
<keyword evidence="2 10" id="KW-1003">Cell membrane</keyword>
<evidence type="ECO:0000256" key="1">
    <source>
        <dbReference type="ARBA" id="ARBA00000877"/>
    </source>
</evidence>
<dbReference type="Gene3D" id="3.40.1700.10">
    <property type="entry name" value="DNA integrity scanning protein, DisA, N-terminal domain"/>
    <property type="match status" value="1"/>
</dbReference>
<feature type="transmembrane region" description="Helical" evidence="10">
    <location>
        <begin position="37"/>
        <end position="57"/>
    </location>
</feature>
<accession>A0ABW4HNL5</accession>
<comment type="similarity">
    <text evidence="10">Belongs to the adenylate cyclase family. DacA/CdaA subfamily.</text>
</comment>
<evidence type="ECO:0000313" key="14">
    <source>
        <dbReference type="Proteomes" id="UP001597221"/>
    </source>
</evidence>
<evidence type="ECO:0000256" key="2">
    <source>
        <dbReference type="ARBA" id="ARBA00022475"/>
    </source>
</evidence>
<comment type="subunit">
    <text evidence="10">Probably a homodimer.</text>
</comment>
<keyword evidence="9 10" id="KW-0472">Membrane</keyword>
<evidence type="ECO:0000256" key="7">
    <source>
        <dbReference type="ARBA" id="ARBA00022840"/>
    </source>
</evidence>
<comment type="catalytic activity">
    <reaction evidence="1 10">
        <text>2 ATP = 3',3'-c-di-AMP + 2 diphosphate</text>
        <dbReference type="Rhea" id="RHEA:35655"/>
        <dbReference type="ChEBI" id="CHEBI:30616"/>
        <dbReference type="ChEBI" id="CHEBI:33019"/>
        <dbReference type="ChEBI" id="CHEBI:71500"/>
        <dbReference type="EC" id="2.7.7.85"/>
    </reaction>
</comment>
<dbReference type="InterPro" id="IPR050338">
    <property type="entry name" value="DisA"/>
</dbReference>
<dbReference type="PIRSF" id="PIRSF004793">
    <property type="entry name" value="UCP004793"/>
    <property type="match status" value="1"/>
</dbReference>
<dbReference type="EMBL" id="JBHUDE010000012">
    <property type="protein sequence ID" value="MFD1606795.1"/>
    <property type="molecule type" value="Genomic_DNA"/>
</dbReference>
<gene>
    <name evidence="13" type="primary">cdaA</name>
    <name evidence="10" type="synonym">dacA</name>
    <name evidence="13" type="ORF">ACFSBH_03895</name>
</gene>
<name>A0ABW4HNL5_9BACI</name>
<keyword evidence="4 10" id="KW-0812">Transmembrane</keyword>
<evidence type="ECO:0000256" key="11">
    <source>
        <dbReference type="SAM" id="MobiDB-lite"/>
    </source>
</evidence>
<evidence type="ECO:0000256" key="3">
    <source>
        <dbReference type="ARBA" id="ARBA00022679"/>
    </source>
</evidence>
<evidence type="ECO:0000313" key="13">
    <source>
        <dbReference type="EMBL" id="MFD1606795.1"/>
    </source>
</evidence>
<comment type="function">
    <text evidence="10">Catalyzes the condensation of 2 ATP molecules into cyclic di-AMP (c-di-AMP), a second messenger used to regulate differing processes in different bacteria.</text>
</comment>
<evidence type="ECO:0000256" key="9">
    <source>
        <dbReference type="ARBA" id="ARBA00023136"/>
    </source>
</evidence>
<dbReference type="PANTHER" id="PTHR34185:SF1">
    <property type="entry name" value="DIADENYLATE CYCLASE"/>
    <property type="match status" value="1"/>
</dbReference>
<feature type="compositionally biased region" description="Basic residues" evidence="11">
    <location>
        <begin position="263"/>
        <end position="272"/>
    </location>
</feature>
<dbReference type="InterPro" id="IPR036888">
    <property type="entry name" value="DNA_integrity_DisA_N_sf"/>
</dbReference>
<keyword evidence="14" id="KW-1185">Reference proteome</keyword>
<comment type="caution">
    <text evidence="10">Lacks conserved residue(s) required for the propagation of feature annotation.</text>
</comment>
<keyword evidence="7 10" id="KW-0067">ATP-binding</keyword>
<reference evidence="14" key="1">
    <citation type="journal article" date="2019" name="Int. J. Syst. Evol. Microbiol.">
        <title>The Global Catalogue of Microorganisms (GCM) 10K type strain sequencing project: providing services to taxonomists for standard genome sequencing and annotation.</title>
        <authorList>
            <consortium name="The Broad Institute Genomics Platform"/>
            <consortium name="The Broad Institute Genome Sequencing Center for Infectious Disease"/>
            <person name="Wu L."/>
            <person name="Ma J."/>
        </authorList>
    </citation>
    <scope>NUCLEOTIDE SEQUENCE [LARGE SCALE GENOMIC DNA]</scope>
    <source>
        <strain evidence="14">CGMCC 1.12376</strain>
    </source>
</reference>
<dbReference type="GO" id="GO:0106408">
    <property type="term" value="F:diadenylate cyclase activity"/>
    <property type="evidence" value="ECO:0007669"/>
    <property type="project" value="UniProtKB-EC"/>
</dbReference>
<dbReference type="InterPro" id="IPR034701">
    <property type="entry name" value="CdaA"/>
</dbReference>
<dbReference type="PANTHER" id="PTHR34185">
    <property type="entry name" value="DIADENYLATE CYCLASE"/>
    <property type="match status" value="1"/>
</dbReference>